<dbReference type="EMBL" id="CP097636">
    <property type="protein sequence ID" value="URI10265.1"/>
    <property type="molecule type" value="Genomic_DNA"/>
</dbReference>
<reference evidence="4" key="2">
    <citation type="submission" date="2022-05" db="EMBL/GenBank/DDBJ databases">
        <title>An RpoN-dependent PEP-CTERM gene is involved in floc formation of an Aquincola tertiaricarbonis strain.</title>
        <authorList>
            <person name="Qiu D."/>
            <person name="Xia M."/>
        </authorList>
    </citation>
    <scope>NUCLEOTIDE SEQUENCE</scope>
    <source>
        <strain evidence="4">RN12</strain>
    </source>
</reference>
<organism evidence="3">
    <name type="scientific">Aquincola tertiaricarbonis</name>
    <dbReference type="NCBI Taxonomy" id="391953"/>
    <lineage>
        <taxon>Bacteria</taxon>
        <taxon>Pseudomonadati</taxon>
        <taxon>Pseudomonadota</taxon>
        <taxon>Betaproteobacteria</taxon>
        <taxon>Burkholderiales</taxon>
        <taxon>Sphaerotilaceae</taxon>
        <taxon>Aquincola</taxon>
    </lineage>
</organism>
<accession>A0A1S6R6M5</accession>
<dbReference type="Proteomes" id="UP001056201">
    <property type="component" value="Chromosome 2"/>
</dbReference>
<feature type="compositionally biased region" description="Low complexity" evidence="1">
    <location>
        <begin position="212"/>
        <end position="237"/>
    </location>
</feature>
<evidence type="ECO:0000313" key="3">
    <source>
        <dbReference type="EMBL" id="AQW45603.1"/>
    </source>
</evidence>
<dbReference type="Gene3D" id="1.25.40.10">
    <property type="entry name" value="Tetratricopeptide repeat domain"/>
    <property type="match status" value="1"/>
</dbReference>
<dbReference type="SUPFAM" id="SSF48452">
    <property type="entry name" value="TPR-like"/>
    <property type="match status" value="1"/>
</dbReference>
<feature type="signal peptide" evidence="2">
    <location>
        <begin position="1"/>
        <end position="19"/>
    </location>
</feature>
<evidence type="ECO:0000313" key="4">
    <source>
        <dbReference type="EMBL" id="URI10265.1"/>
    </source>
</evidence>
<feature type="region of interest" description="Disordered" evidence="1">
    <location>
        <begin position="201"/>
        <end position="237"/>
    </location>
</feature>
<name>A0A1S6R6M5_AQUTE</name>
<feature type="chain" id="PRO_5013249862" evidence="2">
    <location>
        <begin position="20"/>
        <end position="237"/>
    </location>
</feature>
<dbReference type="InterPro" id="IPR011990">
    <property type="entry name" value="TPR-like_helical_dom_sf"/>
</dbReference>
<gene>
    <name evidence="4" type="ORF">MW290_14695</name>
</gene>
<keyword evidence="2" id="KW-0732">Signal</keyword>
<dbReference type="EMBL" id="KY053276">
    <property type="protein sequence ID" value="AQW45603.1"/>
    <property type="molecule type" value="Genomic_DNA"/>
</dbReference>
<proteinExistence type="predicted"/>
<protein>
    <submittedName>
        <fullName evidence="4">ABC transporter permease</fullName>
    </submittedName>
    <submittedName>
        <fullName evidence="3">TPR repeat protein</fullName>
    </submittedName>
</protein>
<evidence type="ECO:0000256" key="2">
    <source>
        <dbReference type="SAM" id="SignalP"/>
    </source>
</evidence>
<dbReference type="AlphaFoldDB" id="A0A1S6R6M5"/>
<reference evidence="3" key="1">
    <citation type="submission" date="2016-10" db="EMBL/GenBank/DDBJ databases">
        <authorList>
            <person name="de Groot N.N."/>
        </authorList>
    </citation>
    <scope>NUCLEOTIDE SEQUENCE</scope>
    <source>
        <strain evidence="3">RN12</strain>
    </source>
</reference>
<dbReference type="RefSeq" id="WP_250198469.1">
    <property type="nucleotide sequence ID" value="NZ_CP097636.1"/>
</dbReference>
<evidence type="ECO:0000313" key="5">
    <source>
        <dbReference type="Proteomes" id="UP001056201"/>
    </source>
</evidence>
<evidence type="ECO:0000256" key="1">
    <source>
        <dbReference type="SAM" id="MobiDB-lite"/>
    </source>
</evidence>
<sequence>MNKLWSCLLLALACTSVQAGVNSNDVEGSCGPINIPTHVGPFDYRTDRQLLSLVEYGHFQPGVERLIRPMFEFFGADLDYTLKAYPNHHRALMTMARLTIKEKSLKPKGANFSAECYFIRGMTFRPDDLIVRMIYASFLVMHQRNEDAAKQLDFVLESADDDPFTHYNAGMIYADMKDWPRALRQAHIALAGGFTRPELKSRLQQAGQWREPSAQAAPAAAAASSAADDKPTAAASR</sequence>
<keyword evidence="5" id="KW-1185">Reference proteome</keyword>